<gene>
    <name evidence="10" type="primary">mvaD</name>
    <name evidence="10" type="ORF">GSY69_02610</name>
</gene>
<dbReference type="InterPro" id="IPR014721">
    <property type="entry name" value="Ribsml_uS5_D2-typ_fold_subgr"/>
</dbReference>
<dbReference type="EC" id="4.1.1.33" evidence="2"/>
<evidence type="ECO:0000259" key="8">
    <source>
        <dbReference type="Pfam" id="PF18376"/>
    </source>
</evidence>
<keyword evidence="11" id="KW-1185">Reference proteome</keyword>
<keyword evidence="3" id="KW-0444">Lipid biosynthesis</keyword>
<feature type="domain" description="Mvd1 C-terminal" evidence="8">
    <location>
        <begin position="177"/>
        <end position="303"/>
    </location>
</feature>
<dbReference type="SUPFAM" id="SSF55060">
    <property type="entry name" value="GHMP Kinase, C-terminal domain"/>
    <property type="match status" value="1"/>
</dbReference>
<evidence type="ECO:0000313" key="11">
    <source>
        <dbReference type="Proteomes" id="UP000469215"/>
    </source>
</evidence>
<dbReference type="Proteomes" id="UP000469215">
    <property type="component" value="Unassembled WGS sequence"/>
</dbReference>
<comment type="similarity">
    <text evidence="1">Belongs to the diphosphomevalonate decarboxylase family.</text>
</comment>
<name>A0A6N9H4F6_9MICO</name>
<evidence type="ECO:0000313" key="10">
    <source>
        <dbReference type="EMBL" id="MYM18900.1"/>
    </source>
</evidence>
<dbReference type="RefSeq" id="WP_160952340.1">
    <property type="nucleotide sequence ID" value="NZ_WWEQ01000006.1"/>
</dbReference>
<dbReference type="GO" id="GO:0005524">
    <property type="term" value="F:ATP binding"/>
    <property type="evidence" value="ECO:0007669"/>
    <property type="project" value="UniProtKB-KW"/>
</dbReference>
<sequence>MSAPGTATARAQPNIALVKYWGKRDEDLILPVAGSLSMTLDAFPTTTRVSVDPALDEDSFELNGAPAPAAARARTVRFLERVRELAGASARARVVSANEAPTGAGLASSAAGFAALALAASRAYGLDLDAPALSRLARRGSGSACRSIVDRYALWHAGTDDASSFAEAVPAPDMRLVIVTVDGSEKAVSSREGMRRTAATSPFYPAWAATTEQTLEEMVTACAAGDFEAIGQLTESHALRMHAVINASMPPVRYLAPASVAVFDAAASLRAAGVSAWATADAGPNVCVLTRPDDAAEVAAAVAPLGAVRTVGPGSGARLVDSAQPEAGQ</sequence>
<evidence type="ECO:0000256" key="5">
    <source>
        <dbReference type="ARBA" id="ARBA00022840"/>
    </source>
</evidence>
<dbReference type="InterPro" id="IPR029765">
    <property type="entry name" value="Mev_diP_decarb"/>
</dbReference>
<feature type="domain" description="Diphosphomevalonate decarboxylase-like N-terminal" evidence="9">
    <location>
        <begin position="11"/>
        <end position="166"/>
    </location>
</feature>
<evidence type="ECO:0000259" key="9">
    <source>
        <dbReference type="Pfam" id="PF22700"/>
    </source>
</evidence>
<dbReference type="GO" id="GO:0019287">
    <property type="term" value="P:isopentenyl diphosphate biosynthetic process, mevalonate pathway"/>
    <property type="evidence" value="ECO:0007669"/>
    <property type="project" value="InterPro"/>
</dbReference>
<keyword evidence="7 10" id="KW-0456">Lyase</keyword>
<evidence type="ECO:0000256" key="4">
    <source>
        <dbReference type="ARBA" id="ARBA00022741"/>
    </source>
</evidence>
<evidence type="ECO:0000256" key="3">
    <source>
        <dbReference type="ARBA" id="ARBA00022516"/>
    </source>
</evidence>
<dbReference type="PANTHER" id="PTHR10977">
    <property type="entry name" value="DIPHOSPHOMEVALONATE DECARBOXYLASE"/>
    <property type="match status" value="1"/>
</dbReference>
<comment type="caution">
    <text evidence="10">The sequence shown here is derived from an EMBL/GenBank/DDBJ whole genome shotgun (WGS) entry which is preliminary data.</text>
</comment>
<evidence type="ECO:0000256" key="7">
    <source>
        <dbReference type="ARBA" id="ARBA00023239"/>
    </source>
</evidence>
<evidence type="ECO:0000256" key="1">
    <source>
        <dbReference type="ARBA" id="ARBA00008831"/>
    </source>
</evidence>
<keyword evidence="6" id="KW-0443">Lipid metabolism</keyword>
<dbReference type="SUPFAM" id="SSF54211">
    <property type="entry name" value="Ribosomal protein S5 domain 2-like"/>
    <property type="match status" value="1"/>
</dbReference>
<dbReference type="Pfam" id="PF22700">
    <property type="entry name" value="MVD-like_N"/>
    <property type="match status" value="1"/>
</dbReference>
<protein>
    <recommendedName>
        <fullName evidence="2">diphosphomevalonate decarboxylase</fullName>
        <ecNumber evidence="2">4.1.1.33</ecNumber>
    </recommendedName>
</protein>
<dbReference type="InterPro" id="IPR005935">
    <property type="entry name" value="Mev_decarb"/>
</dbReference>
<dbReference type="PANTHER" id="PTHR10977:SF3">
    <property type="entry name" value="DIPHOSPHOMEVALONATE DECARBOXYLASE"/>
    <property type="match status" value="1"/>
</dbReference>
<dbReference type="Gene3D" id="3.30.70.890">
    <property type="entry name" value="GHMP kinase, C-terminal domain"/>
    <property type="match status" value="1"/>
</dbReference>
<organism evidence="10 11">
    <name type="scientific">Brevibacterium rongguiense</name>
    <dbReference type="NCBI Taxonomy" id="2695267"/>
    <lineage>
        <taxon>Bacteria</taxon>
        <taxon>Bacillati</taxon>
        <taxon>Actinomycetota</taxon>
        <taxon>Actinomycetes</taxon>
        <taxon>Micrococcales</taxon>
        <taxon>Brevibacteriaceae</taxon>
        <taxon>Brevibacterium</taxon>
    </lineage>
</organism>
<reference evidence="10 11" key="1">
    <citation type="submission" date="2020-01" db="EMBL/GenBank/DDBJ databases">
        <authorList>
            <person name="Deng T."/>
        </authorList>
    </citation>
    <scope>NUCLEOTIDE SEQUENCE [LARGE SCALE GENOMIC DNA]</scope>
    <source>
        <strain evidence="10 11">5221</strain>
    </source>
</reference>
<dbReference type="Pfam" id="PF18376">
    <property type="entry name" value="MDD_C"/>
    <property type="match status" value="1"/>
</dbReference>
<dbReference type="AlphaFoldDB" id="A0A6N9H4F6"/>
<dbReference type="NCBIfam" id="TIGR01240">
    <property type="entry name" value="mevDPdecarb"/>
    <property type="match status" value="1"/>
</dbReference>
<accession>A0A6N9H4F6</accession>
<dbReference type="PIRSF" id="PIRSF015950">
    <property type="entry name" value="Mev_P_decrbx"/>
    <property type="match status" value="1"/>
</dbReference>
<dbReference type="EMBL" id="WWEQ01000006">
    <property type="protein sequence ID" value="MYM18900.1"/>
    <property type="molecule type" value="Genomic_DNA"/>
</dbReference>
<dbReference type="InterPro" id="IPR053859">
    <property type="entry name" value="MVD-like_N"/>
</dbReference>
<keyword evidence="4" id="KW-0547">Nucleotide-binding</keyword>
<keyword evidence="5" id="KW-0067">ATP-binding</keyword>
<evidence type="ECO:0000256" key="2">
    <source>
        <dbReference type="ARBA" id="ARBA00012296"/>
    </source>
</evidence>
<proteinExistence type="inferred from homology"/>
<dbReference type="GO" id="GO:0004163">
    <property type="term" value="F:diphosphomevalonate decarboxylase activity"/>
    <property type="evidence" value="ECO:0007669"/>
    <property type="project" value="UniProtKB-EC"/>
</dbReference>
<evidence type="ECO:0000256" key="6">
    <source>
        <dbReference type="ARBA" id="ARBA00023098"/>
    </source>
</evidence>
<dbReference type="InterPro" id="IPR020568">
    <property type="entry name" value="Ribosomal_Su5_D2-typ_SF"/>
</dbReference>
<dbReference type="InterPro" id="IPR041431">
    <property type="entry name" value="Mvd1_C"/>
</dbReference>
<dbReference type="GO" id="GO:0005829">
    <property type="term" value="C:cytosol"/>
    <property type="evidence" value="ECO:0007669"/>
    <property type="project" value="InterPro"/>
</dbReference>
<dbReference type="Gene3D" id="3.30.230.10">
    <property type="match status" value="1"/>
</dbReference>
<dbReference type="InterPro" id="IPR036554">
    <property type="entry name" value="GHMP_kinase_C_sf"/>
</dbReference>
<dbReference type="FunFam" id="3.30.230.10:FF:000072">
    <property type="entry name" value="Diphosphomevalonate decarboxylase"/>
    <property type="match status" value="1"/>
</dbReference>